<dbReference type="EMBL" id="CP059343">
    <property type="protein sequence ID" value="QMS56481.1"/>
    <property type="molecule type" value="Genomic_DNA"/>
</dbReference>
<reference evidence="2 3" key="2">
    <citation type="submission" date="2020-07" db="EMBL/GenBank/DDBJ databases">
        <title>Genome of starter culture bacteria Kocuria salsicia reveals its technological properties and safety for usage in meat industry.</title>
        <authorList>
            <person name="Michael M."/>
            <person name="Konstantin K."/>
            <person name="Evgenii K."/>
            <person name="Galina S."/>
            <person name="Oksana K."/>
            <person name="Andrei L."/>
        </authorList>
    </citation>
    <scope>NUCLEOTIDE SEQUENCE [LARGE SCALE GENOMIC DNA]</scope>
    <source>
        <strain evidence="2 3">80</strain>
    </source>
</reference>
<protein>
    <recommendedName>
        <fullName evidence="1">Glycosyltransferase 2-like domain-containing protein</fullName>
    </recommendedName>
</protein>
<gene>
    <name evidence="2" type="ORF">CIB50_0001187</name>
</gene>
<organism evidence="2 3">
    <name type="scientific">Kocuria varians</name>
    <name type="common">Micrococcus varians</name>
    <dbReference type="NCBI Taxonomy" id="1272"/>
    <lineage>
        <taxon>Bacteria</taxon>
        <taxon>Bacillati</taxon>
        <taxon>Actinomycetota</taxon>
        <taxon>Actinomycetes</taxon>
        <taxon>Micrococcales</taxon>
        <taxon>Micrococcaceae</taxon>
        <taxon>Kocuria</taxon>
    </lineage>
</organism>
<dbReference type="RefSeq" id="WP_094393509.1">
    <property type="nucleotide sequence ID" value="NZ_CP059343.1"/>
</dbReference>
<dbReference type="AlphaFoldDB" id="A0A7D7Q2S8"/>
<dbReference type="InterPro" id="IPR001173">
    <property type="entry name" value="Glyco_trans_2-like"/>
</dbReference>
<proteinExistence type="predicted"/>
<dbReference type="KEGG" id="kvr:CIB50_0001187"/>
<dbReference type="Gene3D" id="3.90.550.10">
    <property type="entry name" value="Spore Coat Polysaccharide Biosynthesis Protein SpsA, Chain A"/>
    <property type="match status" value="1"/>
</dbReference>
<sequence length="377" mass="41458">MVEHPAHPLVDIVIPVHSTSRPLARAVASAWLAARGAAPGQCRVTVVAHHLTGDQVREMLPPEHRAAVHVLECEDRGTTAAVPRNEALRRTTARYVSFLDSDDTLDPGAVTRWIGIAEHRGSDLVMPFQHHENDRVDITPITRPFRSARLDPVRDRLAYRSTAFGLVRVATARRLSAYFDEDVRTGEDQSFVVALCTGARRIDLAPGTPGYLLHTDADARVSRQPLPIRDEVAAALDLALKPWFAGVSAAFRTSFVLKYVRVNFFPAVERSVRSGQWGEGRAQATKSVAAELLGFAPHVADQLSRADRRVLSLLEGTAEEGELLAALEARRRFGTPAALLTEGPRWLLARQAPVRVAVASAVQIARYRRGLVKCRRP</sequence>
<keyword evidence="3" id="KW-1185">Reference proteome</keyword>
<feature type="domain" description="Glycosyltransferase 2-like" evidence="1">
    <location>
        <begin position="67"/>
        <end position="151"/>
    </location>
</feature>
<name>A0A7D7Q2S8_KOCVA</name>
<dbReference type="SUPFAM" id="SSF53448">
    <property type="entry name" value="Nucleotide-diphospho-sugar transferases"/>
    <property type="match status" value="1"/>
</dbReference>
<dbReference type="Proteomes" id="UP000216825">
    <property type="component" value="Chromosome"/>
</dbReference>
<accession>A0A7D7Q2S8</accession>
<dbReference type="Pfam" id="PF00535">
    <property type="entry name" value="Glycos_transf_2"/>
    <property type="match status" value="1"/>
</dbReference>
<evidence type="ECO:0000313" key="3">
    <source>
        <dbReference type="Proteomes" id="UP000216825"/>
    </source>
</evidence>
<evidence type="ECO:0000313" key="2">
    <source>
        <dbReference type="EMBL" id="QMS56481.1"/>
    </source>
</evidence>
<dbReference type="InterPro" id="IPR029044">
    <property type="entry name" value="Nucleotide-diphossugar_trans"/>
</dbReference>
<evidence type="ECO:0000259" key="1">
    <source>
        <dbReference type="Pfam" id="PF00535"/>
    </source>
</evidence>
<reference evidence="3" key="1">
    <citation type="submission" date="2017-08" db="EMBL/GenBank/DDBJ databases">
        <title>Draft Genome Sequence of Kocuria varians 80.</title>
        <authorList>
            <person name="Minaev M."/>
            <person name="Kurbakov K.A."/>
            <person name="Solodovnikova G.I."/>
            <person name="Kuznetsova O.A."/>
            <person name="Lisitsyn A.B."/>
        </authorList>
    </citation>
    <scope>NUCLEOTIDE SEQUENCE [LARGE SCALE GENOMIC DNA]</scope>
    <source>
        <strain evidence="3">80</strain>
    </source>
</reference>